<evidence type="ECO:0000256" key="1">
    <source>
        <dbReference type="ARBA" id="ARBA00001947"/>
    </source>
</evidence>
<evidence type="ECO:0000256" key="4">
    <source>
        <dbReference type="ARBA" id="ARBA00022475"/>
    </source>
</evidence>
<keyword evidence="4" id="KW-1003">Cell membrane</keyword>
<dbReference type="Proteomes" id="UP001516588">
    <property type="component" value="Unassembled WGS sequence"/>
</dbReference>
<dbReference type="GO" id="GO:0006508">
    <property type="term" value="P:proteolysis"/>
    <property type="evidence" value="ECO:0007669"/>
    <property type="project" value="UniProtKB-KW"/>
</dbReference>
<feature type="transmembrane region" description="Helical" evidence="13">
    <location>
        <begin position="77"/>
        <end position="94"/>
    </location>
</feature>
<comment type="caution">
    <text evidence="15">The sequence shown here is derived from an EMBL/GenBank/DDBJ whole genome shotgun (WGS) entry which is preliminary data.</text>
</comment>
<proteinExistence type="inferred from homology"/>
<reference evidence="15 16" key="1">
    <citation type="submission" date="2020-10" db="EMBL/GenBank/DDBJ databases">
        <title>ChiBAC.</title>
        <authorList>
            <person name="Zenner C."/>
            <person name="Hitch T.C.A."/>
            <person name="Clavel T."/>
        </authorList>
    </citation>
    <scope>NUCLEOTIDE SEQUENCE [LARGE SCALE GENOMIC DNA]</scope>
    <source>
        <strain evidence="15 16">DSM 108706</strain>
    </source>
</reference>
<evidence type="ECO:0000256" key="5">
    <source>
        <dbReference type="ARBA" id="ARBA00022670"/>
    </source>
</evidence>
<sequence>MKRFMNPAALVLLVLLALTFSQAIRRDPGGWIINEFLMLPGIIIGLCFHEYAHGIVAYKLGDPTPKFQGRLTVNPGAHLDPIGFLALLFVGFGWGRPVEINPYNFKKPRRDEFLVAIAGVAMNFIIAVVFAFIYKLVTQSAGIGLYTDGIGGYICWIIFYIIYMNVILMLFNLLPVPPLDGFNIVTEIFDLKRYSWYYTLYQNGFFILMLLILFNVTDTVLTPLINGVMNFMMSIAGFGLF</sequence>
<keyword evidence="11" id="KW-0482">Metalloprotease</keyword>
<dbReference type="GO" id="GO:0008233">
    <property type="term" value="F:peptidase activity"/>
    <property type="evidence" value="ECO:0007669"/>
    <property type="project" value="UniProtKB-KW"/>
</dbReference>
<comment type="similarity">
    <text evidence="3">Belongs to the peptidase M50B family.</text>
</comment>
<organism evidence="15 16">
    <name type="scientific">Gallibacter intestinalis</name>
    <dbReference type="NCBI Taxonomy" id="2779356"/>
    <lineage>
        <taxon>Bacteria</taxon>
        <taxon>Bacillati</taxon>
        <taxon>Bacillota</taxon>
        <taxon>Clostridia</taxon>
        <taxon>Eubacteriales</taxon>
        <taxon>Eubacteriaceae</taxon>
        <taxon>Gallibacter</taxon>
    </lineage>
</organism>
<feature type="transmembrane region" description="Helical" evidence="13">
    <location>
        <begin position="149"/>
        <end position="174"/>
    </location>
</feature>
<evidence type="ECO:0000256" key="3">
    <source>
        <dbReference type="ARBA" id="ARBA00007931"/>
    </source>
</evidence>
<evidence type="ECO:0000256" key="11">
    <source>
        <dbReference type="ARBA" id="ARBA00023049"/>
    </source>
</evidence>
<keyword evidence="9" id="KW-0862">Zinc</keyword>
<dbReference type="InterPro" id="IPR052348">
    <property type="entry name" value="Metallopeptidase_M50B"/>
</dbReference>
<evidence type="ECO:0000313" key="15">
    <source>
        <dbReference type="EMBL" id="MBE5034842.1"/>
    </source>
</evidence>
<dbReference type="PANTHER" id="PTHR35864:SF1">
    <property type="entry name" value="ZINC METALLOPROTEASE YWHC-RELATED"/>
    <property type="match status" value="1"/>
</dbReference>
<keyword evidence="8" id="KW-0378">Hydrolase</keyword>
<dbReference type="EMBL" id="JADCKA010000001">
    <property type="protein sequence ID" value="MBE5034842.1"/>
    <property type="molecule type" value="Genomic_DNA"/>
</dbReference>
<keyword evidence="12 13" id="KW-0472">Membrane</keyword>
<name>A0ABR9QVR3_9FIRM</name>
<evidence type="ECO:0000256" key="13">
    <source>
        <dbReference type="SAM" id="Phobius"/>
    </source>
</evidence>
<dbReference type="Pfam" id="PF02163">
    <property type="entry name" value="Peptidase_M50"/>
    <property type="match status" value="1"/>
</dbReference>
<comment type="cofactor">
    <cofactor evidence="1">
        <name>Zn(2+)</name>
        <dbReference type="ChEBI" id="CHEBI:29105"/>
    </cofactor>
</comment>
<keyword evidence="16" id="KW-1185">Reference proteome</keyword>
<evidence type="ECO:0000313" key="16">
    <source>
        <dbReference type="Proteomes" id="UP001516588"/>
    </source>
</evidence>
<gene>
    <name evidence="15" type="ORF">INF20_00870</name>
</gene>
<evidence type="ECO:0000256" key="6">
    <source>
        <dbReference type="ARBA" id="ARBA00022692"/>
    </source>
</evidence>
<evidence type="ECO:0000256" key="2">
    <source>
        <dbReference type="ARBA" id="ARBA00004651"/>
    </source>
</evidence>
<feature type="transmembrane region" description="Helical" evidence="13">
    <location>
        <begin position="114"/>
        <end position="137"/>
    </location>
</feature>
<dbReference type="RefSeq" id="WP_226384506.1">
    <property type="nucleotide sequence ID" value="NZ_JADCKA010000001.1"/>
</dbReference>
<dbReference type="InterPro" id="IPR044537">
    <property type="entry name" value="Rip2-like"/>
</dbReference>
<dbReference type="CDD" id="cd06158">
    <property type="entry name" value="S2P-M50_like_1"/>
    <property type="match status" value="1"/>
</dbReference>
<evidence type="ECO:0000259" key="14">
    <source>
        <dbReference type="Pfam" id="PF02163"/>
    </source>
</evidence>
<keyword evidence="5 15" id="KW-0645">Protease</keyword>
<keyword evidence="7" id="KW-0479">Metal-binding</keyword>
<accession>A0ABR9QVR3</accession>
<dbReference type="InterPro" id="IPR008915">
    <property type="entry name" value="Peptidase_M50"/>
</dbReference>
<comment type="subcellular location">
    <subcellularLocation>
        <location evidence="2">Cell membrane</location>
        <topology evidence="2">Multi-pass membrane protein</topology>
    </subcellularLocation>
</comment>
<protein>
    <submittedName>
        <fullName evidence="15">Site-2 protease family protein</fullName>
    </submittedName>
</protein>
<evidence type="ECO:0000256" key="8">
    <source>
        <dbReference type="ARBA" id="ARBA00022801"/>
    </source>
</evidence>
<evidence type="ECO:0000256" key="10">
    <source>
        <dbReference type="ARBA" id="ARBA00022989"/>
    </source>
</evidence>
<evidence type="ECO:0000256" key="7">
    <source>
        <dbReference type="ARBA" id="ARBA00022723"/>
    </source>
</evidence>
<dbReference type="PANTHER" id="PTHR35864">
    <property type="entry name" value="ZINC METALLOPROTEASE MJ0611-RELATED"/>
    <property type="match status" value="1"/>
</dbReference>
<keyword evidence="6 13" id="KW-0812">Transmembrane</keyword>
<evidence type="ECO:0000256" key="12">
    <source>
        <dbReference type="ARBA" id="ARBA00023136"/>
    </source>
</evidence>
<evidence type="ECO:0000256" key="9">
    <source>
        <dbReference type="ARBA" id="ARBA00022833"/>
    </source>
</evidence>
<feature type="domain" description="Peptidase M50" evidence="14">
    <location>
        <begin position="41"/>
        <end position="210"/>
    </location>
</feature>
<feature type="transmembrane region" description="Helical" evidence="13">
    <location>
        <begin position="36"/>
        <end position="56"/>
    </location>
</feature>
<keyword evidence="10 13" id="KW-1133">Transmembrane helix</keyword>